<evidence type="ECO:0000256" key="1">
    <source>
        <dbReference type="ARBA" id="ARBA00022741"/>
    </source>
</evidence>
<dbReference type="SUPFAM" id="SSF52540">
    <property type="entry name" value="P-loop containing nucleoside triphosphate hydrolases"/>
    <property type="match status" value="1"/>
</dbReference>
<evidence type="ECO:0000256" key="2">
    <source>
        <dbReference type="ARBA" id="ARBA00022840"/>
    </source>
</evidence>
<dbReference type="InterPro" id="IPR011006">
    <property type="entry name" value="CheY-like_superfamily"/>
</dbReference>
<dbReference type="GO" id="GO:0005524">
    <property type="term" value="F:ATP binding"/>
    <property type="evidence" value="ECO:0007669"/>
    <property type="project" value="UniProtKB-KW"/>
</dbReference>
<organism evidence="4 5">
    <name type="scientific">Gluconacetobacter diazotrophicus</name>
    <name type="common">Acetobacter diazotrophicus</name>
    <dbReference type="NCBI Taxonomy" id="33996"/>
    <lineage>
        <taxon>Bacteria</taxon>
        <taxon>Pseudomonadati</taxon>
        <taxon>Pseudomonadota</taxon>
        <taxon>Alphaproteobacteria</taxon>
        <taxon>Acetobacterales</taxon>
        <taxon>Acetobacteraceae</taxon>
        <taxon>Gluconacetobacter</taxon>
    </lineage>
</organism>
<dbReference type="Pfam" id="PF13614">
    <property type="entry name" value="AAA_31"/>
    <property type="match status" value="1"/>
</dbReference>
<dbReference type="Gene3D" id="3.40.50.2300">
    <property type="match status" value="1"/>
</dbReference>
<dbReference type="RefSeq" id="WP_012554986.1">
    <property type="nucleotide sequence ID" value="NZ_JABEQG010000009.1"/>
</dbReference>
<comment type="caution">
    <text evidence="4">The sequence shown here is derived from an EMBL/GenBank/DDBJ whole genome shotgun (WGS) entry which is preliminary data.</text>
</comment>
<dbReference type="GO" id="GO:0005829">
    <property type="term" value="C:cytosol"/>
    <property type="evidence" value="ECO:0007669"/>
    <property type="project" value="TreeGrafter"/>
</dbReference>
<dbReference type="GO" id="GO:0009898">
    <property type="term" value="C:cytoplasmic side of plasma membrane"/>
    <property type="evidence" value="ECO:0007669"/>
    <property type="project" value="TreeGrafter"/>
</dbReference>
<dbReference type="Gene3D" id="3.40.50.300">
    <property type="entry name" value="P-loop containing nucleotide triphosphate hydrolases"/>
    <property type="match status" value="1"/>
</dbReference>
<gene>
    <name evidence="4" type="ORF">HLH33_06890</name>
</gene>
<keyword evidence="1" id="KW-0547">Nucleotide-binding</keyword>
<dbReference type="InterPro" id="IPR027417">
    <property type="entry name" value="P-loop_NTPase"/>
</dbReference>
<evidence type="ECO:0000313" key="4">
    <source>
        <dbReference type="EMBL" id="MBB2156035.1"/>
    </source>
</evidence>
<dbReference type="PANTHER" id="PTHR43384">
    <property type="entry name" value="SEPTUM SITE-DETERMINING PROTEIN MIND HOMOLOG, CHLOROPLASTIC-RELATED"/>
    <property type="match status" value="1"/>
</dbReference>
<dbReference type="InterPro" id="IPR025669">
    <property type="entry name" value="AAA_dom"/>
</dbReference>
<accession>A0A7W4I5H0</accession>
<reference evidence="4 5" key="1">
    <citation type="submission" date="2020-04" db="EMBL/GenBank/DDBJ databases">
        <title>Description of novel Gluconacetobacter.</title>
        <authorList>
            <person name="Sombolestani A."/>
        </authorList>
    </citation>
    <scope>NUCLEOTIDE SEQUENCE [LARGE SCALE GENOMIC DNA]</scope>
    <source>
        <strain evidence="4 5">LMG 7603</strain>
    </source>
</reference>
<feature type="domain" description="AAA" evidence="3">
    <location>
        <begin position="153"/>
        <end position="274"/>
    </location>
</feature>
<dbReference type="PANTHER" id="PTHR43384:SF6">
    <property type="entry name" value="SEPTUM SITE-DETERMINING PROTEIN MIND HOMOLOG, CHLOROPLASTIC"/>
    <property type="match status" value="1"/>
</dbReference>
<keyword evidence="2" id="KW-0067">ATP-binding</keyword>
<proteinExistence type="predicted"/>
<dbReference type="GO" id="GO:0016887">
    <property type="term" value="F:ATP hydrolysis activity"/>
    <property type="evidence" value="ECO:0007669"/>
    <property type="project" value="TreeGrafter"/>
</dbReference>
<dbReference type="Proteomes" id="UP000550787">
    <property type="component" value="Unassembled WGS sequence"/>
</dbReference>
<dbReference type="AlphaFoldDB" id="A0A7W4I5H0"/>
<evidence type="ECO:0000259" key="3">
    <source>
        <dbReference type="Pfam" id="PF13614"/>
    </source>
</evidence>
<name>A0A7W4I5H0_GLUDI</name>
<sequence length="413" mass="44597">MSGTISAPRAQTNAEGTPPSEILALVSDAFTESLLRECLADLHHQDSTVMRMSCQQAVEYLRSHETPGILILDVSGEDQPLTTLTELANVVSPDVTVLLIGDREDANFYRQVTRGFGVSEYLYKPLNRSMATRFFGPVIMGGEVAPDAPRGGRVITVSGVRGGVGATTIMTNLGWYLAEEAKRHTVIVDFDLTTGKTALLLGTQSNNGLRSAMETPDRVDTLFLERSAQLVGDRLNLLSSLSDLQTRPKTSAAAMRHLMATVTKRYNFVLAEAPLCPDETEAALLDVTFQRIIVLDPTLAAVRDTLRIMPLLQTRGQGSQPLVVLNGLGRPGTLTLDEVVKSLGDKPDVVIPFLPKPLGTAEVDGIPAVKTCKEFRSAIVKLTHEAASVVADQPHHAPGFSSGLFRRLFGRGT</sequence>
<protein>
    <submittedName>
        <fullName evidence="4">AAA family ATPase</fullName>
    </submittedName>
</protein>
<evidence type="ECO:0000313" key="5">
    <source>
        <dbReference type="Proteomes" id="UP000550787"/>
    </source>
</evidence>
<dbReference type="GO" id="GO:0051782">
    <property type="term" value="P:negative regulation of cell division"/>
    <property type="evidence" value="ECO:0007669"/>
    <property type="project" value="TreeGrafter"/>
</dbReference>
<dbReference type="InterPro" id="IPR050625">
    <property type="entry name" value="ParA/MinD_ATPase"/>
</dbReference>
<dbReference type="SUPFAM" id="SSF52172">
    <property type="entry name" value="CheY-like"/>
    <property type="match status" value="1"/>
</dbReference>
<dbReference type="EMBL" id="JABEQG010000009">
    <property type="protein sequence ID" value="MBB2156035.1"/>
    <property type="molecule type" value="Genomic_DNA"/>
</dbReference>